<dbReference type="InterPro" id="IPR003439">
    <property type="entry name" value="ABC_transporter-like_ATP-bd"/>
</dbReference>
<evidence type="ECO:0000256" key="1">
    <source>
        <dbReference type="ARBA" id="ARBA00022737"/>
    </source>
</evidence>
<dbReference type="Gene3D" id="3.40.50.300">
    <property type="entry name" value="P-loop containing nucleotide triphosphate hydrolases"/>
    <property type="match status" value="2"/>
</dbReference>
<keyword evidence="7" id="KW-1185">Reference proteome</keyword>
<dbReference type="InterPro" id="IPR032524">
    <property type="entry name" value="ABC_tran_C"/>
</dbReference>
<evidence type="ECO:0000256" key="2">
    <source>
        <dbReference type="ARBA" id="ARBA00022741"/>
    </source>
</evidence>
<protein>
    <submittedName>
        <fullName evidence="6">ATP-binding cassette subfamily F protein 3</fullName>
    </submittedName>
</protein>
<dbReference type="Pfam" id="PF12848">
    <property type="entry name" value="ABC_tran_Xtn"/>
    <property type="match status" value="1"/>
</dbReference>
<dbReference type="InterPro" id="IPR037118">
    <property type="entry name" value="Val-tRNA_synth_C_sf"/>
</dbReference>
<proteinExistence type="predicted"/>
<dbReference type="Gene3D" id="1.10.287.380">
    <property type="entry name" value="Valyl-tRNA synthetase, C-terminal domain"/>
    <property type="match status" value="1"/>
</dbReference>
<organism evidence="6 7">
    <name type="scientific">Azospirillum rugosum</name>
    <dbReference type="NCBI Taxonomy" id="416170"/>
    <lineage>
        <taxon>Bacteria</taxon>
        <taxon>Pseudomonadati</taxon>
        <taxon>Pseudomonadota</taxon>
        <taxon>Alphaproteobacteria</taxon>
        <taxon>Rhodospirillales</taxon>
        <taxon>Azospirillaceae</taxon>
        <taxon>Azospirillum</taxon>
    </lineage>
</organism>
<dbReference type="InterPro" id="IPR017871">
    <property type="entry name" value="ABC_transporter-like_CS"/>
</dbReference>
<keyword evidence="2" id="KW-0547">Nucleotide-binding</keyword>
<dbReference type="PANTHER" id="PTHR19211:SF14">
    <property type="entry name" value="ATP-BINDING CASSETTE SUB-FAMILY F MEMBER 1"/>
    <property type="match status" value="1"/>
</dbReference>
<keyword evidence="1" id="KW-0677">Repeat</keyword>
<evidence type="ECO:0000313" key="7">
    <source>
        <dbReference type="Proteomes" id="UP000781958"/>
    </source>
</evidence>
<dbReference type="SMART" id="SM00382">
    <property type="entry name" value="AAA"/>
    <property type="match status" value="2"/>
</dbReference>
<accession>A0ABS4SPD3</accession>
<dbReference type="InterPro" id="IPR050611">
    <property type="entry name" value="ABCF"/>
</dbReference>
<dbReference type="GO" id="GO:0005524">
    <property type="term" value="F:ATP binding"/>
    <property type="evidence" value="ECO:0007669"/>
    <property type="project" value="UniProtKB-KW"/>
</dbReference>
<feature type="coiled-coil region" evidence="4">
    <location>
        <begin position="577"/>
        <end position="635"/>
    </location>
</feature>
<dbReference type="Proteomes" id="UP000781958">
    <property type="component" value="Unassembled WGS sequence"/>
</dbReference>
<dbReference type="CDD" id="cd03221">
    <property type="entry name" value="ABCF_EF-3"/>
    <property type="match status" value="2"/>
</dbReference>
<name>A0ABS4SPD3_9PROT</name>
<gene>
    <name evidence="6" type="ORF">J2851_004210</name>
</gene>
<evidence type="ECO:0000256" key="4">
    <source>
        <dbReference type="SAM" id="Coils"/>
    </source>
</evidence>
<feature type="domain" description="ABC transporter" evidence="5">
    <location>
        <begin position="24"/>
        <end position="266"/>
    </location>
</feature>
<comment type="caution">
    <text evidence="6">The sequence shown here is derived from an EMBL/GenBank/DDBJ whole genome shotgun (WGS) entry which is preliminary data.</text>
</comment>
<dbReference type="SUPFAM" id="SSF52540">
    <property type="entry name" value="P-loop containing nucleoside triphosphate hydrolases"/>
    <property type="match status" value="2"/>
</dbReference>
<dbReference type="InterPro" id="IPR027417">
    <property type="entry name" value="P-loop_NTPase"/>
</dbReference>
<dbReference type="PROSITE" id="PS00211">
    <property type="entry name" value="ABC_TRANSPORTER_1"/>
    <property type="match status" value="2"/>
</dbReference>
<evidence type="ECO:0000259" key="5">
    <source>
        <dbReference type="PROSITE" id="PS50893"/>
    </source>
</evidence>
<keyword evidence="3 6" id="KW-0067">ATP-binding</keyword>
<dbReference type="Pfam" id="PF00005">
    <property type="entry name" value="ABC_tran"/>
    <property type="match status" value="2"/>
</dbReference>
<dbReference type="PANTHER" id="PTHR19211">
    <property type="entry name" value="ATP-BINDING TRANSPORT PROTEIN-RELATED"/>
    <property type="match status" value="1"/>
</dbReference>
<sequence>MIDACHPFRFKYGAASWYTDPAMLHINDLTFRFGGRVLFDRATAVVSKGHRVALVGRNGTGKSTLLKLIAGQLQTDAGAISVPTGTKIGMVAQEAPSGSTSLIDAVLAADTERTALLAEAETATDPMRIGEIHSRLADIEAHSAPSRAAQVLSGLGFDADAQARPCSDFSGGWRMRVALAGVLFARPDLLLLDEPTNHLDLEATLWLESYLKNYPHTILLVSHDRDLLNSVPTTTIHVDHGKLVTYAGNYDQFLKQRRANQERLQAMATKQEAKRKHMMAFVERFRYKATKARQAQSRLKALEKLETITLMEDDAEVVFNFPQPDEMAPPLIALENVTIGYGERAILRRVNLRIDMDDRIALLGANGNGKSTLVKLLAGRLDAMGGDVRRPNKLRVGYFAQHQQDELDLSLTPIQQTQRIMPLAPEEKVRAHLGRFGFQQSKAETRISDLSGGEKARLLLALMSRETPHILMLDEPTNHLDVDSREALIEAINGFEGAVILISHDPHLIELTADRLLLVADGTVSAYDGDLDDYRRFLLDRAKAERAVAKGDAADAGPSRKDQRRAAAEARATLAPLKKKATDAESLVNKLSEEKRKIEAKLADPALYSGPSDKLQKLQIDLGLVEKKLATAEESWLEFLEAYESAAAEAGV</sequence>
<evidence type="ECO:0000313" key="6">
    <source>
        <dbReference type="EMBL" id="MBP2294420.1"/>
    </source>
</evidence>
<dbReference type="EMBL" id="JAGINP010000016">
    <property type="protein sequence ID" value="MBP2294420.1"/>
    <property type="molecule type" value="Genomic_DNA"/>
</dbReference>
<feature type="domain" description="ABC transporter" evidence="5">
    <location>
        <begin position="332"/>
        <end position="546"/>
    </location>
</feature>
<evidence type="ECO:0000256" key="3">
    <source>
        <dbReference type="ARBA" id="ARBA00022840"/>
    </source>
</evidence>
<dbReference type="PROSITE" id="PS50893">
    <property type="entry name" value="ABC_TRANSPORTER_2"/>
    <property type="match status" value="2"/>
</dbReference>
<dbReference type="InterPro" id="IPR032781">
    <property type="entry name" value="ABC_tran_Xtn"/>
</dbReference>
<dbReference type="Pfam" id="PF16326">
    <property type="entry name" value="ABC_tran_CTD"/>
    <property type="match status" value="1"/>
</dbReference>
<keyword evidence="4" id="KW-0175">Coiled coil</keyword>
<dbReference type="InterPro" id="IPR003593">
    <property type="entry name" value="AAA+_ATPase"/>
</dbReference>
<reference evidence="6 7" key="1">
    <citation type="submission" date="2021-03" db="EMBL/GenBank/DDBJ databases">
        <title>Genomic Encyclopedia of Type Strains, Phase III (KMG-III): the genomes of soil and plant-associated and newly described type strains.</title>
        <authorList>
            <person name="Whitman W."/>
        </authorList>
    </citation>
    <scope>NUCLEOTIDE SEQUENCE [LARGE SCALE GENOMIC DNA]</scope>
    <source>
        <strain evidence="6 7">IMMIB AFH-6</strain>
    </source>
</reference>